<proteinExistence type="predicted"/>
<evidence type="ECO:0000313" key="2">
    <source>
        <dbReference type="EMBL" id="BBP42759.1"/>
    </source>
</evidence>
<dbReference type="AlphaFoldDB" id="A0A6F8PKY0"/>
<reference evidence="3" key="1">
    <citation type="submission" date="2019-11" db="EMBL/GenBank/DDBJ databases">
        <title>Isolation and characterization of two novel species in the genus Thiomicrorhabdus.</title>
        <authorList>
            <person name="Mochizuki J."/>
            <person name="Kojima H."/>
            <person name="Fukui M."/>
        </authorList>
    </citation>
    <scope>NUCLEOTIDE SEQUENCE [LARGE SCALE GENOMIC DNA]</scope>
    <source>
        <strain evidence="3">AkT22</strain>
    </source>
</reference>
<protein>
    <recommendedName>
        <fullName evidence="1">YgjP-like metallopeptidase domain-containing protein</fullName>
    </recommendedName>
</protein>
<organism evidence="2 3">
    <name type="scientific">Thiosulfativibrio zosterae</name>
    <dbReference type="NCBI Taxonomy" id="2675053"/>
    <lineage>
        <taxon>Bacteria</taxon>
        <taxon>Pseudomonadati</taxon>
        <taxon>Pseudomonadota</taxon>
        <taxon>Gammaproteobacteria</taxon>
        <taxon>Thiotrichales</taxon>
        <taxon>Piscirickettsiaceae</taxon>
        <taxon>Thiosulfativibrio</taxon>
    </lineage>
</organism>
<dbReference type="RefSeq" id="WP_173290473.1">
    <property type="nucleotide sequence ID" value="NZ_AP021888.1"/>
</dbReference>
<dbReference type="CDD" id="cd07344">
    <property type="entry name" value="M48_yhfN_like"/>
    <property type="match status" value="1"/>
</dbReference>
<evidence type="ECO:0000313" key="3">
    <source>
        <dbReference type="Proteomes" id="UP000501466"/>
    </source>
</evidence>
<sequence length="234" mass="27183">MHLLLPSNVVLSVRRTTRQDSVALKVTLDRNTLLVPKRFSDKKVQAFIQEQLTWIEQSIHKQRLRLPAPQLEAELNQVMRYGEVFHIEFEADINTCVWDDVSKLVFVPKTLQNQPGLVKNTLKKALLNDISQTLPAQTLRWAERMGVAKQLGNITIKNYKSRWGSCTHDGRVQFNWRLVFFAPEVIDYVIIHELAHLTHLNHSKAFWAEVARFCPNYKTHQATLKQQSRQAMAF</sequence>
<dbReference type="Pfam" id="PF01863">
    <property type="entry name" value="YgjP-like"/>
    <property type="match status" value="1"/>
</dbReference>
<gene>
    <name evidence="2" type="ORF">THMIRHAT_05050</name>
</gene>
<dbReference type="InterPro" id="IPR053136">
    <property type="entry name" value="UTP_pyrophosphatase-like"/>
</dbReference>
<feature type="domain" description="YgjP-like metallopeptidase" evidence="1">
    <location>
        <begin position="22"/>
        <end position="226"/>
    </location>
</feature>
<evidence type="ECO:0000259" key="1">
    <source>
        <dbReference type="Pfam" id="PF01863"/>
    </source>
</evidence>
<keyword evidence="3" id="KW-1185">Reference proteome</keyword>
<dbReference type="InterPro" id="IPR002725">
    <property type="entry name" value="YgjP-like_metallopeptidase"/>
</dbReference>
<accession>A0A6F8PKY0</accession>
<dbReference type="KEGG" id="tzo:THMIRHAT_05050"/>
<dbReference type="EMBL" id="AP021888">
    <property type="protein sequence ID" value="BBP42759.1"/>
    <property type="molecule type" value="Genomic_DNA"/>
</dbReference>
<name>A0A6F8PKY0_9GAMM</name>
<dbReference type="PANTHER" id="PTHR30399:SF1">
    <property type="entry name" value="UTP PYROPHOSPHATASE"/>
    <property type="match status" value="1"/>
</dbReference>
<dbReference type="PANTHER" id="PTHR30399">
    <property type="entry name" value="UNCHARACTERIZED PROTEIN YGJP"/>
    <property type="match status" value="1"/>
</dbReference>
<dbReference type="Proteomes" id="UP000501466">
    <property type="component" value="Chromosome"/>
</dbReference>
<dbReference type="Gene3D" id="3.30.2010.10">
    <property type="entry name" value="Metalloproteases ('zincins'), catalytic domain"/>
    <property type="match status" value="1"/>
</dbReference>